<evidence type="ECO:0000313" key="3">
    <source>
        <dbReference type="Proteomes" id="UP001142489"/>
    </source>
</evidence>
<dbReference type="OrthoDB" id="9050360at2759"/>
<dbReference type="InterPro" id="IPR044822">
    <property type="entry name" value="Myb_DNA-bind_4"/>
</dbReference>
<keyword evidence="3" id="KW-1185">Reference proteome</keyword>
<dbReference type="Pfam" id="PF13837">
    <property type="entry name" value="Myb_DNA-bind_4"/>
    <property type="match status" value="1"/>
</dbReference>
<dbReference type="PANTHER" id="PTHR47595:SF1">
    <property type="entry name" value="MYB_SANT-LIKE DNA-BINDING DOMAIN-CONTAINING PROTEIN"/>
    <property type="match status" value="1"/>
</dbReference>
<gene>
    <name evidence="2" type="ORF">JRQ81_019864</name>
</gene>
<dbReference type="Proteomes" id="UP001142489">
    <property type="component" value="Unassembled WGS sequence"/>
</dbReference>
<dbReference type="Gene3D" id="1.10.10.60">
    <property type="entry name" value="Homeodomain-like"/>
    <property type="match status" value="1"/>
</dbReference>
<proteinExistence type="predicted"/>
<evidence type="ECO:0000313" key="2">
    <source>
        <dbReference type="EMBL" id="KAJ7320353.1"/>
    </source>
</evidence>
<feature type="domain" description="Myb/SANT-like DNA-binding" evidence="1">
    <location>
        <begin position="25"/>
        <end position="111"/>
    </location>
</feature>
<sequence length="243" mass="27035">MDNEDISESSQGTTVHCKIKRGIIWGNEETSALIKVWGEAEIKYALCSLKRNIEIFEVISSELNKLGFSRSASECRTKTKSLRKLYKQAVLHNSTSGSGRSKFLWYDEMANIFCTDTSIHPLRTTESESSGTSAMEVMQGGTDNVATLTLFEDTDCANYSYGPSETSGLGAVETSNYKATLDPATRLAMIRKRKQRSTAAARLDNTLSGFVDLVRDSDQRKEAKMSARDQEDILFQKEVINNP</sequence>
<dbReference type="PANTHER" id="PTHR47595">
    <property type="entry name" value="HEAT SHOCK 70 KDA PROTEIN 14"/>
    <property type="match status" value="1"/>
</dbReference>
<protein>
    <recommendedName>
        <fullName evidence="1">Myb/SANT-like DNA-binding domain-containing protein</fullName>
    </recommendedName>
</protein>
<accession>A0A9Q0XNG7</accession>
<dbReference type="EMBL" id="JAPFRF010000010">
    <property type="protein sequence ID" value="KAJ7320353.1"/>
    <property type="molecule type" value="Genomic_DNA"/>
</dbReference>
<dbReference type="AlphaFoldDB" id="A0A9Q0XNG7"/>
<organism evidence="2 3">
    <name type="scientific">Phrynocephalus forsythii</name>
    <dbReference type="NCBI Taxonomy" id="171643"/>
    <lineage>
        <taxon>Eukaryota</taxon>
        <taxon>Metazoa</taxon>
        <taxon>Chordata</taxon>
        <taxon>Craniata</taxon>
        <taxon>Vertebrata</taxon>
        <taxon>Euteleostomi</taxon>
        <taxon>Lepidosauria</taxon>
        <taxon>Squamata</taxon>
        <taxon>Bifurcata</taxon>
        <taxon>Unidentata</taxon>
        <taxon>Episquamata</taxon>
        <taxon>Toxicofera</taxon>
        <taxon>Iguania</taxon>
        <taxon>Acrodonta</taxon>
        <taxon>Agamidae</taxon>
        <taxon>Agaminae</taxon>
        <taxon>Phrynocephalus</taxon>
    </lineage>
</organism>
<reference evidence="2" key="1">
    <citation type="journal article" date="2023" name="DNA Res.">
        <title>Chromosome-level genome assembly of Phrynocephalus forsythii using third-generation DNA sequencing and Hi-C analysis.</title>
        <authorList>
            <person name="Qi Y."/>
            <person name="Zhao W."/>
            <person name="Zhao Y."/>
            <person name="Niu C."/>
            <person name="Cao S."/>
            <person name="Zhang Y."/>
        </authorList>
    </citation>
    <scope>NUCLEOTIDE SEQUENCE</scope>
    <source>
        <tissue evidence="2">Muscle</tissue>
    </source>
</reference>
<evidence type="ECO:0000259" key="1">
    <source>
        <dbReference type="Pfam" id="PF13837"/>
    </source>
</evidence>
<name>A0A9Q0XNG7_9SAUR</name>
<comment type="caution">
    <text evidence="2">The sequence shown here is derived from an EMBL/GenBank/DDBJ whole genome shotgun (WGS) entry which is preliminary data.</text>
</comment>